<accession>A0AAV3TX63</accession>
<evidence type="ECO:0000313" key="1">
    <source>
        <dbReference type="EMBL" id="GAA4931411.1"/>
    </source>
</evidence>
<organism evidence="1 2">
    <name type="scientific">Halioxenophilus aromaticivorans</name>
    <dbReference type="NCBI Taxonomy" id="1306992"/>
    <lineage>
        <taxon>Bacteria</taxon>
        <taxon>Pseudomonadati</taxon>
        <taxon>Pseudomonadota</taxon>
        <taxon>Gammaproteobacteria</taxon>
        <taxon>Alteromonadales</taxon>
        <taxon>Alteromonadaceae</taxon>
        <taxon>Halioxenophilus</taxon>
    </lineage>
</organism>
<dbReference type="GO" id="GO:0019441">
    <property type="term" value="P:L-tryptophan catabolic process to kynurenine"/>
    <property type="evidence" value="ECO:0007669"/>
    <property type="project" value="InterPro"/>
</dbReference>
<dbReference type="Pfam" id="PF04199">
    <property type="entry name" value="Cyclase"/>
    <property type="match status" value="1"/>
</dbReference>
<dbReference type="InterPro" id="IPR037175">
    <property type="entry name" value="KFase_sf"/>
</dbReference>
<keyword evidence="2" id="KW-1185">Reference proteome</keyword>
<dbReference type="Proteomes" id="UP001409585">
    <property type="component" value="Unassembled WGS sequence"/>
</dbReference>
<dbReference type="Gene3D" id="3.50.30.50">
    <property type="entry name" value="Putative cyclase"/>
    <property type="match status" value="1"/>
</dbReference>
<reference evidence="2" key="1">
    <citation type="journal article" date="2019" name="Int. J. Syst. Evol. Microbiol.">
        <title>The Global Catalogue of Microorganisms (GCM) 10K type strain sequencing project: providing services to taxonomists for standard genome sequencing and annotation.</title>
        <authorList>
            <consortium name="The Broad Institute Genomics Platform"/>
            <consortium name="The Broad Institute Genome Sequencing Center for Infectious Disease"/>
            <person name="Wu L."/>
            <person name="Ma J."/>
        </authorList>
    </citation>
    <scope>NUCLEOTIDE SEQUENCE [LARGE SCALE GENOMIC DNA]</scope>
    <source>
        <strain evidence="2">JCM 19134</strain>
    </source>
</reference>
<sequence length="293" mass="31512">MVDKVSRNNWGKWGEDDQRGALNRIDVAATKRGIAAVKAGHSLPLAIPLSSKGPIAGMRANPQHFMTRDGGDYCAGLKEKGFGYADDVVILPTHGTTHIDALAHVWSDGKMWNGYSCNQVTSRGASKCSIESMGPIVTRGIFLDFAGPDGPCEFEDVAISVEQLQLAYERTELQAESGDALIVRTGWLQRWRNGQAKETLWAGLDPDCADWINEKGFALVAADNIAVEFGPSPLACNAAPMHVALMRNFGVVFMELLDLEALAISARHDFLLMVSPLPIVGGVGSPVNPIAVL</sequence>
<evidence type="ECO:0000313" key="2">
    <source>
        <dbReference type="Proteomes" id="UP001409585"/>
    </source>
</evidence>
<dbReference type="GO" id="GO:0004061">
    <property type="term" value="F:arylformamidase activity"/>
    <property type="evidence" value="ECO:0007669"/>
    <property type="project" value="InterPro"/>
</dbReference>
<gene>
    <name evidence="1" type="ORF">GCM10025791_04410</name>
</gene>
<dbReference type="RefSeq" id="WP_345416377.1">
    <property type="nucleotide sequence ID" value="NZ_AP031496.1"/>
</dbReference>
<dbReference type="SUPFAM" id="SSF102198">
    <property type="entry name" value="Putative cyclase"/>
    <property type="match status" value="1"/>
</dbReference>
<name>A0AAV3TX63_9ALTE</name>
<proteinExistence type="predicted"/>
<dbReference type="InterPro" id="IPR007325">
    <property type="entry name" value="KFase/CYL"/>
</dbReference>
<dbReference type="AlphaFoldDB" id="A0AAV3TX63"/>
<dbReference type="EMBL" id="BAABLX010000004">
    <property type="protein sequence ID" value="GAA4931411.1"/>
    <property type="molecule type" value="Genomic_DNA"/>
</dbReference>
<comment type="caution">
    <text evidence="1">The sequence shown here is derived from an EMBL/GenBank/DDBJ whole genome shotgun (WGS) entry which is preliminary data.</text>
</comment>
<dbReference type="PANTHER" id="PTHR34861">
    <property type="match status" value="1"/>
</dbReference>
<dbReference type="PANTHER" id="PTHR34861:SF10">
    <property type="entry name" value="CYCLASE"/>
    <property type="match status" value="1"/>
</dbReference>
<protein>
    <submittedName>
        <fullName evidence="1">Cyclase family protein</fullName>
    </submittedName>
</protein>